<dbReference type="Proteomes" id="UP000009096">
    <property type="component" value="Chromosome 1"/>
</dbReference>
<reference evidence="2 3" key="1">
    <citation type="journal article" date="2010" name="Nature">
        <title>Comparative genomics reveals mobile pathogenicity chromosomes in Fusarium.</title>
        <authorList>
            <person name="Ma L.J."/>
            <person name="van der Does H.C."/>
            <person name="Borkovich K.A."/>
            <person name="Coleman J.J."/>
            <person name="Daboussi M.J."/>
            <person name="Di Pietro A."/>
            <person name="Dufresne M."/>
            <person name="Freitag M."/>
            <person name="Grabherr M."/>
            <person name="Henrissat B."/>
            <person name="Houterman P.M."/>
            <person name="Kang S."/>
            <person name="Shim W.B."/>
            <person name="Woloshuk C."/>
            <person name="Xie X."/>
            <person name="Xu J.R."/>
            <person name="Antoniw J."/>
            <person name="Baker S.E."/>
            <person name="Bluhm B.H."/>
            <person name="Breakspear A."/>
            <person name="Brown D.W."/>
            <person name="Butchko R.A."/>
            <person name="Chapman S."/>
            <person name="Coulson R."/>
            <person name="Coutinho P.M."/>
            <person name="Danchin E.G."/>
            <person name="Diener A."/>
            <person name="Gale L.R."/>
            <person name="Gardiner D.M."/>
            <person name="Goff S."/>
            <person name="Hammond-Kosack K.E."/>
            <person name="Hilburn K."/>
            <person name="Hua-Van A."/>
            <person name="Jonkers W."/>
            <person name="Kazan K."/>
            <person name="Kodira C.D."/>
            <person name="Koehrsen M."/>
            <person name="Kumar L."/>
            <person name="Lee Y.H."/>
            <person name="Li L."/>
            <person name="Manners J.M."/>
            <person name="Miranda-Saavedra D."/>
            <person name="Mukherjee M."/>
            <person name="Park G."/>
            <person name="Park J."/>
            <person name="Park S.Y."/>
            <person name="Proctor R.H."/>
            <person name="Regev A."/>
            <person name="Ruiz-Roldan M.C."/>
            <person name="Sain D."/>
            <person name="Sakthikumar S."/>
            <person name="Sykes S."/>
            <person name="Schwartz D.C."/>
            <person name="Turgeon B.G."/>
            <person name="Wapinski I."/>
            <person name="Yoder O."/>
            <person name="Young S."/>
            <person name="Zeng Q."/>
            <person name="Zhou S."/>
            <person name="Galagan J."/>
            <person name="Cuomo C.A."/>
            <person name="Kistler H.C."/>
            <person name="Rep M."/>
        </authorList>
    </citation>
    <scope>NUCLEOTIDE SEQUENCE [LARGE SCALE GENOMIC DNA]</scope>
    <source>
        <strain evidence="3">M3125 / FGSC 7600</strain>
    </source>
</reference>
<gene>
    <name evidence="2" type="ORF">FVEG_14823</name>
</gene>
<dbReference type="EMBL" id="DS022242">
    <property type="protein sequence ID" value="EWG38010.1"/>
    <property type="molecule type" value="Genomic_DNA"/>
</dbReference>
<dbReference type="GeneID" id="30071699"/>
<name>W7LRB3_GIBM7</name>
<organism evidence="2 3">
    <name type="scientific">Gibberella moniliformis (strain M3125 / FGSC 7600)</name>
    <name type="common">Maize ear and stalk rot fungus</name>
    <name type="synonym">Fusarium verticillioides</name>
    <dbReference type="NCBI Taxonomy" id="334819"/>
    <lineage>
        <taxon>Eukaryota</taxon>
        <taxon>Fungi</taxon>
        <taxon>Dikarya</taxon>
        <taxon>Ascomycota</taxon>
        <taxon>Pezizomycotina</taxon>
        <taxon>Sordariomycetes</taxon>
        <taxon>Hypocreomycetidae</taxon>
        <taxon>Hypocreales</taxon>
        <taxon>Nectriaceae</taxon>
        <taxon>Fusarium</taxon>
        <taxon>Fusarium fujikuroi species complex</taxon>
    </lineage>
</organism>
<dbReference type="RefSeq" id="XP_018744201.1">
    <property type="nucleotide sequence ID" value="XM_018903833.1"/>
</dbReference>
<dbReference type="AlphaFoldDB" id="W7LRB3"/>
<keyword evidence="1" id="KW-0812">Transmembrane</keyword>
<feature type="transmembrane region" description="Helical" evidence="1">
    <location>
        <begin position="59"/>
        <end position="82"/>
    </location>
</feature>
<dbReference type="EMBL" id="CM000578">
    <property type="protein sequence ID" value="EWG38010.1"/>
    <property type="molecule type" value="Genomic_DNA"/>
</dbReference>
<evidence type="ECO:0000313" key="2">
    <source>
        <dbReference type="EMBL" id="EWG38010.1"/>
    </source>
</evidence>
<dbReference type="VEuPathDB" id="FungiDB:FVEG_14823"/>
<evidence type="ECO:0000256" key="1">
    <source>
        <dbReference type="SAM" id="Phobius"/>
    </source>
</evidence>
<accession>W7LRB3</accession>
<sequence>MISISNLKLPCHFVSIVARRSAILDNTIHNLVSHGKITYHGLRTCLAGHLFLLRYLPRIFIMFYGDLSTGWAVCLGLSLHLLGQLFSPNQIKHLGEYIRSLLVRPEFAAKSRSLI</sequence>
<keyword evidence="3" id="KW-1185">Reference proteome</keyword>
<keyword evidence="1" id="KW-0472">Membrane</keyword>
<proteinExistence type="predicted"/>
<keyword evidence="1" id="KW-1133">Transmembrane helix</keyword>
<protein>
    <submittedName>
        <fullName evidence="2">Uncharacterized protein</fullName>
    </submittedName>
</protein>
<dbReference type="KEGG" id="fvr:FVEG_14823"/>
<evidence type="ECO:0000313" key="3">
    <source>
        <dbReference type="Proteomes" id="UP000009096"/>
    </source>
</evidence>